<keyword evidence="2" id="KW-1185">Reference proteome</keyword>
<name>A0A9P0ZR48_CUSEU</name>
<dbReference type="EMBL" id="CAMAPE010000054">
    <property type="protein sequence ID" value="CAH9111261.1"/>
    <property type="molecule type" value="Genomic_DNA"/>
</dbReference>
<gene>
    <name evidence="1" type="ORF">CEURO_LOCUS19155</name>
</gene>
<proteinExistence type="predicted"/>
<sequence>MHLLTSFVKSVMESSVPALNLEMCIALSSLSLFHLYPSHESFLSHGNPPYSSSQDQKLRRSPTALTAQLIPQGKECFRNTSWRVSVRSQQNTSCRVSVRSRQNTPWRVSVRSQQNTPSRGSVRGLLSGALLGKINVSGRIKRLFFPTSYI</sequence>
<evidence type="ECO:0000313" key="1">
    <source>
        <dbReference type="EMBL" id="CAH9111261.1"/>
    </source>
</evidence>
<comment type="caution">
    <text evidence="1">The sequence shown here is derived from an EMBL/GenBank/DDBJ whole genome shotgun (WGS) entry which is preliminary data.</text>
</comment>
<evidence type="ECO:0000313" key="2">
    <source>
        <dbReference type="Proteomes" id="UP001152484"/>
    </source>
</evidence>
<dbReference type="AlphaFoldDB" id="A0A9P0ZR48"/>
<dbReference type="Proteomes" id="UP001152484">
    <property type="component" value="Unassembled WGS sequence"/>
</dbReference>
<accession>A0A9P0ZR48</accession>
<protein>
    <submittedName>
        <fullName evidence="1">Uncharacterized protein</fullName>
    </submittedName>
</protein>
<reference evidence="1" key="1">
    <citation type="submission" date="2022-07" db="EMBL/GenBank/DDBJ databases">
        <authorList>
            <person name="Macas J."/>
            <person name="Novak P."/>
            <person name="Neumann P."/>
        </authorList>
    </citation>
    <scope>NUCLEOTIDE SEQUENCE</scope>
</reference>
<organism evidence="1 2">
    <name type="scientific">Cuscuta europaea</name>
    <name type="common">European dodder</name>
    <dbReference type="NCBI Taxonomy" id="41803"/>
    <lineage>
        <taxon>Eukaryota</taxon>
        <taxon>Viridiplantae</taxon>
        <taxon>Streptophyta</taxon>
        <taxon>Embryophyta</taxon>
        <taxon>Tracheophyta</taxon>
        <taxon>Spermatophyta</taxon>
        <taxon>Magnoliopsida</taxon>
        <taxon>eudicotyledons</taxon>
        <taxon>Gunneridae</taxon>
        <taxon>Pentapetalae</taxon>
        <taxon>asterids</taxon>
        <taxon>lamiids</taxon>
        <taxon>Solanales</taxon>
        <taxon>Convolvulaceae</taxon>
        <taxon>Cuscuteae</taxon>
        <taxon>Cuscuta</taxon>
        <taxon>Cuscuta subgen. Cuscuta</taxon>
    </lineage>
</organism>